<evidence type="ECO:0000313" key="4">
    <source>
        <dbReference type="Proteomes" id="UP000038830"/>
    </source>
</evidence>
<dbReference type="InterPro" id="IPR017937">
    <property type="entry name" value="Thioredoxin_CS"/>
</dbReference>
<dbReference type="InterPro" id="IPR036249">
    <property type="entry name" value="Thioredoxin-like_sf"/>
</dbReference>
<dbReference type="Proteomes" id="UP000038830">
    <property type="component" value="Unassembled WGS sequence"/>
</dbReference>
<dbReference type="PROSITE" id="PS00194">
    <property type="entry name" value="THIOREDOXIN_1"/>
    <property type="match status" value="1"/>
</dbReference>
<dbReference type="SUPFAM" id="SSF52833">
    <property type="entry name" value="Thioredoxin-like"/>
    <property type="match status" value="1"/>
</dbReference>
<dbReference type="Pfam" id="PF00085">
    <property type="entry name" value="Thioredoxin"/>
    <property type="match status" value="1"/>
</dbReference>
<evidence type="ECO:0000313" key="3">
    <source>
        <dbReference type="EMBL" id="CEP23842.1"/>
    </source>
</evidence>
<feature type="chain" id="PRO_5005216569" evidence="1">
    <location>
        <begin position="17"/>
        <end position="301"/>
    </location>
</feature>
<reference evidence="4" key="1">
    <citation type="journal article" date="2015" name="J. Biotechnol.">
        <title>The structure of the Cyberlindnera jadinii genome and its relation to Candida utilis analyzed by the occurrence of single nucleotide polymorphisms.</title>
        <authorList>
            <person name="Rupp O."/>
            <person name="Brinkrolf K."/>
            <person name="Buerth C."/>
            <person name="Kunigo M."/>
            <person name="Schneider J."/>
            <person name="Jaenicke S."/>
            <person name="Goesmann A."/>
            <person name="Puehler A."/>
            <person name="Jaeger K.-E."/>
            <person name="Ernst J.F."/>
        </authorList>
    </citation>
    <scope>NUCLEOTIDE SEQUENCE [LARGE SCALE GENOMIC DNA]</scope>
    <source>
        <strain evidence="4">ATCC 18201 / CBS 1600 / BCRC 20928 / JCM 3617 / NBRC 0987 / NRRL Y-1542</strain>
    </source>
</reference>
<dbReference type="GO" id="GO:0015035">
    <property type="term" value="F:protein-disulfide reductase activity"/>
    <property type="evidence" value="ECO:0007669"/>
    <property type="project" value="TreeGrafter"/>
</dbReference>
<gene>
    <name evidence="3" type="primary">MPD1</name>
    <name evidence="3" type="ORF">BN1211_4511</name>
</gene>
<dbReference type="PANTHER" id="PTHR45815:SF3">
    <property type="entry name" value="PROTEIN DISULFIDE-ISOMERASE A6"/>
    <property type="match status" value="1"/>
</dbReference>
<keyword evidence="1" id="KW-0732">Signal</keyword>
<evidence type="ECO:0000259" key="2">
    <source>
        <dbReference type="PROSITE" id="PS51352"/>
    </source>
</evidence>
<dbReference type="AlphaFoldDB" id="A0A0H5C7D5"/>
<dbReference type="GO" id="GO:0005788">
    <property type="term" value="C:endoplasmic reticulum lumen"/>
    <property type="evidence" value="ECO:0007669"/>
    <property type="project" value="TreeGrafter"/>
</dbReference>
<dbReference type="PANTHER" id="PTHR45815">
    <property type="entry name" value="PROTEIN DISULFIDE-ISOMERASE A6"/>
    <property type="match status" value="1"/>
</dbReference>
<proteinExistence type="predicted"/>
<accession>A0A0H5C7D5</accession>
<dbReference type="GO" id="GO:0034976">
    <property type="term" value="P:response to endoplasmic reticulum stress"/>
    <property type="evidence" value="ECO:0007669"/>
    <property type="project" value="TreeGrafter"/>
</dbReference>
<dbReference type="PRINTS" id="PR00421">
    <property type="entry name" value="THIOREDOXIN"/>
</dbReference>
<protein>
    <submittedName>
        <fullName evidence="3">MPD1 protein</fullName>
    </submittedName>
</protein>
<feature type="signal peptide" evidence="1">
    <location>
        <begin position="1"/>
        <end position="16"/>
    </location>
</feature>
<sequence>MMKFTLLLALGSLVSAGFYDKSPVMELDATNFDSVVLTNDTSIVEFYAPWCGHCRNLQPEYVKTGKHLQDIAVVGAVDCDKAKNKPLCSKYRVEGFPTLVVFRPPKVNLDKANDKKYIHATEVYLGPRKAKAMVEFVTNRMKNYTKRFATLTKLFEWAQVDSGRVKCVVLTQKDRLTPFLKSLAVDFLGAVDFSYLPLNKNKEEVYEVFEIDPDHEKAVLAVYHDGKWTKHTGDMSKSSITEFISQYTDVESIIEHREYKRAILKGEKPKKKGGKKQKNTSKPVMSYDQTQWLYITTHNYT</sequence>
<feature type="domain" description="Thioredoxin" evidence="2">
    <location>
        <begin position="1"/>
        <end position="142"/>
    </location>
</feature>
<dbReference type="PROSITE" id="PS51352">
    <property type="entry name" value="THIOREDOXIN_2"/>
    <property type="match status" value="1"/>
</dbReference>
<dbReference type="InterPro" id="IPR013766">
    <property type="entry name" value="Thioredoxin_domain"/>
</dbReference>
<organism evidence="3 4">
    <name type="scientific">Cyberlindnera jadinii (strain ATCC 18201 / CBS 1600 / BCRC 20928 / JCM 3617 / NBRC 0987 / NRRL Y-1542)</name>
    <name type="common">Torula yeast</name>
    <name type="synonym">Candida utilis</name>
    <dbReference type="NCBI Taxonomy" id="983966"/>
    <lineage>
        <taxon>Eukaryota</taxon>
        <taxon>Fungi</taxon>
        <taxon>Dikarya</taxon>
        <taxon>Ascomycota</taxon>
        <taxon>Saccharomycotina</taxon>
        <taxon>Saccharomycetes</taxon>
        <taxon>Phaffomycetales</taxon>
        <taxon>Phaffomycetaceae</taxon>
        <taxon>Cyberlindnera</taxon>
    </lineage>
</organism>
<dbReference type="Gene3D" id="3.40.30.10">
    <property type="entry name" value="Glutaredoxin"/>
    <property type="match status" value="2"/>
</dbReference>
<evidence type="ECO:0000256" key="1">
    <source>
        <dbReference type="SAM" id="SignalP"/>
    </source>
</evidence>
<name>A0A0H5C7D5_CYBJN</name>
<dbReference type="EMBL" id="CDQK01000005">
    <property type="protein sequence ID" value="CEP23842.1"/>
    <property type="molecule type" value="Genomic_DNA"/>
</dbReference>